<dbReference type="InterPro" id="IPR007714">
    <property type="entry name" value="CFA20_dom"/>
</dbReference>
<proteinExistence type="predicted"/>
<evidence type="ECO:0000259" key="1">
    <source>
        <dbReference type="Pfam" id="PF05018"/>
    </source>
</evidence>
<dbReference type="Pfam" id="PF05018">
    <property type="entry name" value="CFA20_dom"/>
    <property type="match status" value="1"/>
</dbReference>
<feature type="domain" description="CFA20" evidence="1">
    <location>
        <begin position="15"/>
        <end position="200"/>
    </location>
</feature>
<dbReference type="EMBL" id="OD009567">
    <property type="protein sequence ID" value="CAD7415625.1"/>
    <property type="molecule type" value="Genomic_DNA"/>
</dbReference>
<organism evidence="2">
    <name type="scientific">Timema poppense</name>
    <name type="common">Walking stick</name>
    <dbReference type="NCBI Taxonomy" id="170557"/>
    <lineage>
        <taxon>Eukaryota</taxon>
        <taxon>Metazoa</taxon>
        <taxon>Ecdysozoa</taxon>
        <taxon>Arthropoda</taxon>
        <taxon>Hexapoda</taxon>
        <taxon>Insecta</taxon>
        <taxon>Pterygota</taxon>
        <taxon>Neoptera</taxon>
        <taxon>Polyneoptera</taxon>
        <taxon>Phasmatodea</taxon>
        <taxon>Timematodea</taxon>
        <taxon>Timematoidea</taxon>
        <taxon>Timematidae</taxon>
        <taxon>Timema</taxon>
    </lineage>
</organism>
<evidence type="ECO:0000313" key="2">
    <source>
        <dbReference type="EMBL" id="CAD7415625.1"/>
    </source>
</evidence>
<dbReference type="AlphaFoldDB" id="A0A7R9DJ71"/>
<accession>A0A7R9DJ71</accession>
<reference evidence="2" key="1">
    <citation type="submission" date="2020-11" db="EMBL/GenBank/DDBJ databases">
        <authorList>
            <person name="Tran Van P."/>
        </authorList>
    </citation>
    <scope>NUCLEOTIDE SEQUENCE</scope>
</reference>
<protein>
    <recommendedName>
        <fullName evidence="1">CFA20 domain-containing protein</fullName>
    </recommendedName>
</protein>
<dbReference type="InterPro" id="IPR040441">
    <property type="entry name" value="CFA20/CFAP20DC"/>
</dbReference>
<dbReference type="PANTHER" id="PTHR12458">
    <property type="entry name" value="ORF PROTEIN"/>
    <property type="match status" value="1"/>
</dbReference>
<gene>
    <name evidence="2" type="ORF">TPSB3V08_LOCUS10459</name>
</gene>
<sequence>MHRYKASERFLQSKMYKDRFQTGFFSIFSSLDNNPLETWTYCVRQGHIKRITDRDLQSQVLELRAEEDTHKDTFIASPGGRRHKSLTITLPYLVILLKNLKKYFTFQVDVLDDAGATRKLRASNFRSTVEVTPDLCHMPLRLEVGWNQVTLNLDDLMRRAYGSSYVETIRLQINANCRLRRVYFMDRLYREEDVPADFRLCPISDKDRASRCDSLATRADPKHVEEFLQEVTIP</sequence>
<name>A0A7R9DJ71_TIMPO</name>